<dbReference type="PROSITE" id="PS01232">
    <property type="entry name" value="PNP_UDP_1"/>
    <property type="match status" value="1"/>
</dbReference>
<evidence type="ECO:0000256" key="2">
    <source>
        <dbReference type="ARBA" id="ARBA00022676"/>
    </source>
</evidence>
<feature type="binding site" evidence="4">
    <location>
        <position position="44"/>
    </location>
    <ligand>
        <name>phosphate</name>
        <dbReference type="ChEBI" id="CHEBI:43474"/>
        <note>ligand shared between dimeric partners</note>
    </ligand>
</feature>
<dbReference type="GO" id="GO:0006152">
    <property type="term" value="P:purine nucleoside catabolic process"/>
    <property type="evidence" value="ECO:0007669"/>
    <property type="project" value="TreeGrafter"/>
</dbReference>
<dbReference type="NCBIfam" id="NF004489">
    <property type="entry name" value="PRK05819.1"/>
    <property type="match status" value="1"/>
</dbReference>
<protein>
    <recommendedName>
        <fullName evidence="4">Purine nucleoside phosphorylase DeoD-type</fullName>
        <shortName evidence="4">PNP</shortName>
        <ecNumber evidence="4">2.4.2.1</ecNumber>
    </recommendedName>
</protein>
<feature type="binding site" description="in other chain" evidence="4">
    <location>
        <begin position="180"/>
        <end position="182"/>
    </location>
    <ligand>
        <name>a purine D-ribonucleoside</name>
        <dbReference type="ChEBI" id="CHEBI:142355"/>
        <note>ligand shared between dimeric partners</note>
    </ligand>
</feature>
<comment type="catalytic activity">
    <reaction evidence="4">
        <text>a purine D-ribonucleoside + phosphate = a purine nucleobase + alpha-D-ribose 1-phosphate</text>
        <dbReference type="Rhea" id="RHEA:19805"/>
        <dbReference type="ChEBI" id="CHEBI:26386"/>
        <dbReference type="ChEBI" id="CHEBI:43474"/>
        <dbReference type="ChEBI" id="CHEBI:57720"/>
        <dbReference type="ChEBI" id="CHEBI:142355"/>
        <dbReference type="EC" id="2.4.2.1"/>
    </reaction>
</comment>
<feature type="domain" description="Nucleoside phosphorylase" evidence="5">
    <location>
        <begin position="17"/>
        <end position="229"/>
    </location>
</feature>
<evidence type="ECO:0000256" key="3">
    <source>
        <dbReference type="ARBA" id="ARBA00022679"/>
    </source>
</evidence>
<comment type="function">
    <text evidence="4">Catalyzes the reversible phosphorolytic breakdown of the N-glycosidic bond in the beta-(deoxy)ribonucleoside molecules, with the formation of the corresponding free purine bases and pentose-1-phosphate.</text>
</comment>
<proteinExistence type="inferred from homology"/>
<feature type="site" description="Important for catalytic activity" evidence="4">
    <location>
        <position position="218"/>
    </location>
</feature>
<comment type="similarity">
    <text evidence="1 4">Belongs to the PNP/UDP phosphorylase family.</text>
</comment>
<dbReference type="InterPro" id="IPR000845">
    <property type="entry name" value="Nucleoside_phosphorylase_d"/>
</dbReference>
<reference evidence="6" key="1">
    <citation type="submission" date="2021-03" db="EMBL/GenBank/DDBJ databases">
        <title>Complete Genome of Pseudoalteromonas xiamenensis STKMTI.2, a new potential marine bacterium producing anti-Vibrio compounds.</title>
        <authorList>
            <person name="Handayani D.P."/>
            <person name="Isnansetyo A."/>
            <person name="Istiqomah I."/>
            <person name="Jumina J."/>
        </authorList>
    </citation>
    <scope>NUCLEOTIDE SEQUENCE</scope>
    <source>
        <strain evidence="6">STKMTI.2</strain>
    </source>
</reference>
<dbReference type="Proteomes" id="UP000664904">
    <property type="component" value="Chromosome"/>
</dbReference>
<dbReference type="EC" id="2.4.2.1" evidence="4"/>
<feature type="binding site" description="in other chain" evidence="4">
    <location>
        <begin position="88"/>
        <end position="91"/>
    </location>
    <ligand>
        <name>phosphate</name>
        <dbReference type="ChEBI" id="CHEBI:43474"/>
        <note>ligand shared between dimeric partners</note>
    </ligand>
</feature>
<evidence type="ECO:0000259" key="5">
    <source>
        <dbReference type="Pfam" id="PF01048"/>
    </source>
</evidence>
<dbReference type="SUPFAM" id="SSF53167">
    <property type="entry name" value="Purine and uridine phosphorylases"/>
    <property type="match status" value="1"/>
</dbReference>
<dbReference type="GO" id="GO:0004731">
    <property type="term" value="F:purine-nucleoside phosphorylase activity"/>
    <property type="evidence" value="ECO:0007669"/>
    <property type="project" value="UniProtKB-UniRule"/>
</dbReference>
<feature type="binding site" evidence="4">
    <location>
        <position position="5"/>
    </location>
    <ligand>
        <name>a purine D-ribonucleoside</name>
        <dbReference type="ChEBI" id="CHEBI:142355"/>
        <note>ligand shared between dimeric partners</note>
    </ligand>
</feature>
<dbReference type="Pfam" id="PF01048">
    <property type="entry name" value="PNP_UDP_1"/>
    <property type="match status" value="1"/>
</dbReference>
<dbReference type="InterPro" id="IPR018016">
    <property type="entry name" value="Nucleoside_phosphorylase_CS"/>
</dbReference>
<comment type="catalytic activity">
    <reaction evidence="4">
        <text>a purine 2'-deoxy-D-ribonucleoside + phosphate = a purine nucleobase + 2-deoxy-alpha-D-ribose 1-phosphate</text>
        <dbReference type="Rhea" id="RHEA:36431"/>
        <dbReference type="ChEBI" id="CHEBI:26386"/>
        <dbReference type="ChEBI" id="CHEBI:43474"/>
        <dbReference type="ChEBI" id="CHEBI:57259"/>
        <dbReference type="ChEBI" id="CHEBI:142361"/>
        <dbReference type="EC" id="2.4.2.1"/>
    </reaction>
</comment>
<gene>
    <name evidence="4 6" type="primary">deoD</name>
    <name evidence="6" type="ORF">J5O05_09685</name>
</gene>
<feature type="binding site" description="in other chain" evidence="4">
    <location>
        <position position="21"/>
    </location>
    <ligand>
        <name>phosphate</name>
        <dbReference type="ChEBI" id="CHEBI:43474"/>
        <note>ligand shared between dimeric partners</note>
    </ligand>
</feature>
<accession>A0A975HJS7</accession>
<name>A0A975HJS7_9GAMM</name>
<dbReference type="PANTHER" id="PTHR43691:SF2">
    <property type="entry name" value="PURINE NUCLEOSIDE PHOSPHORYLASE DEOD-TYPE"/>
    <property type="match status" value="1"/>
</dbReference>
<evidence type="ECO:0000256" key="1">
    <source>
        <dbReference type="ARBA" id="ARBA00010456"/>
    </source>
</evidence>
<dbReference type="KEGG" id="pxi:J5O05_09685"/>
<dbReference type="RefSeq" id="WP_208841894.1">
    <property type="nucleotide sequence ID" value="NZ_CP072133.1"/>
</dbReference>
<evidence type="ECO:0000313" key="7">
    <source>
        <dbReference type="Proteomes" id="UP000664904"/>
    </source>
</evidence>
<dbReference type="InterPro" id="IPR004402">
    <property type="entry name" value="DeoD-type"/>
</dbReference>
<dbReference type="HAMAP" id="MF_01627">
    <property type="entry name" value="Pur_nucleosid_phosp"/>
    <property type="match status" value="1"/>
</dbReference>
<dbReference type="GO" id="GO:0005829">
    <property type="term" value="C:cytosol"/>
    <property type="evidence" value="ECO:0007669"/>
    <property type="project" value="TreeGrafter"/>
</dbReference>
<dbReference type="EMBL" id="CP072133">
    <property type="protein sequence ID" value="QTH70298.1"/>
    <property type="molecule type" value="Genomic_DNA"/>
</dbReference>
<dbReference type="PANTHER" id="PTHR43691">
    <property type="entry name" value="URIDINE PHOSPHORYLASE"/>
    <property type="match status" value="1"/>
</dbReference>
<dbReference type="InterPro" id="IPR035994">
    <property type="entry name" value="Nucleoside_phosphorylase_sf"/>
</dbReference>
<feature type="binding site" description="in other chain" evidence="4">
    <location>
        <position position="25"/>
    </location>
    <ligand>
        <name>phosphate</name>
        <dbReference type="ChEBI" id="CHEBI:43474"/>
        <note>ligand shared between dimeric partners</note>
    </ligand>
</feature>
<keyword evidence="2 4" id="KW-0328">Glycosyltransferase</keyword>
<dbReference type="CDD" id="cd09006">
    <property type="entry name" value="PNP_EcPNPI-like"/>
    <property type="match status" value="1"/>
</dbReference>
<keyword evidence="7" id="KW-1185">Reference proteome</keyword>
<sequence>MATPHIQAEVGAFADTVLLPGDPLRAKFIAETYLTDVTQVNAVRNMLGFTGYYKGKRVSVMGTGMGIPSCALYATELVTHFGVKQLIRVGSCGTVQDDIALGDIVIAMGASTDSKTNRMRFAGHDFAALADFSLLNQVVTTAQQHAIPIRVGNVFSSDLFYTPEPDMFDVIKRMGVLGIEMEAAGLYGVASFYGAKALTLLTVSDHITQDLHASAEARQKSFKQMIELALESA</sequence>
<feature type="binding site" description="in other chain" evidence="4">
    <location>
        <begin position="204"/>
        <end position="205"/>
    </location>
    <ligand>
        <name>a purine D-ribonucleoside</name>
        <dbReference type="ChEBI" id="CHEBI:142355"/>
        <note>ligand shared between dimeric partners</note>
    </ligand>
</feature>
<dbReference type="Gene3D" id="3.40.50.1580">
    <property type="entry name" value="Nucleoside phosphorylase domain"/>
    <property type="match status" value="1"/>
</dbReference>
<organism evidence="6 7">
    <name type="scientific">Pseudoalteromonas xiamenensis</name>
    <dbReference type="NCBI Taxonomy" id="882626"/>
    <lineage>
        <taxon>Bacteria</taxon>
        <taxon>Pseudomonadati</taxon>
        <taxon>Pseudomonadota</taxon>
        <taxon>Gammaproteobacteria</taxon>
        <taxon>Alteromonadales</taxon>
        <taxon>Pseudoalteromonadaceae</taxon>
        <taxon>Pseudoalteromonas</taxon>
    </lineage>
</organism>
<keyword evidence="3 4" id="KW-0808">Transferase</keyword>
<dbReference type="AlphaFoldDB" id="A0A975HJS7"/>
<dbReference type="NCBIfam" id="TIGR00107">
    <property type="entry name" value="deoD"/>
    <property type="match status" value="1"/>
</dbReference>
<comment type="subunit">
    <text evidence="4">Homohexamer; trimer of homodimers.</text>
</comment>
<evidence type="ECO:0000313" key="6">
    <source>
        <dbReference type="EMBL" id="QTH70298.1"/>
    </source>
</evidence>
<feature type="active site" description="Proton donor" evidence="4">
    <location>
        <position position="205"/>
    </location>
</feature>
<evidence type="ECO:0000256" key="4">
    <source>
        <dbReference type="HAMAP-Rule" id="MF_01627"/>
    </source>
</evidence>
<dbReference type="NCBIfam" id="NF009914">
    <property type="entry name" value="PRK13374.1"/>
    <property type="match status" value="1"/>
</dbReference>